<feature type="domain" description="C2H2-type" evidence="13">
    <location>
        <begin position="502"/>
        <end position="529"/>
    </location>
</feature>
<evidence type="ECO:0000259" key="13">
    <source>
        <dbReference type="PROSITE" id="PS50157"/>
    </source>
</evidence>
<dbReference type="FunFam" id="3.30.160.60:FF:000624">
    <property type="entry name" value="zinc finger protein 697"/>
    <property type="match status" value="1"/>
</dbReference>
<evidence type="ECO:0000256" key="7">
    <source>
        <dbReference type="ARBA" id="ARBA00023015"/>
    </source>
</evidence>
<dbReference type="Proteomes" id="UP000472272">
    <property type="component" value="Chromosome 2"/>
</dbReference>
<dbReference type="GeneTree" id="ENSGT00940000154488"/>
<evidence type="ECO:0000256" key="6">
    <source>
        <dbReference type="ARBA" id="ARBA00022833"/>
    </source>
</evidence>
<dbReference type="Ensembl" id="ENSPMRT00000002003.1">
    <property type="protein sequence ID" value="ENSPMRP00000001883.1"/>
    <property type="gene ID" value="ENSPMRG00000001390.1"/>
</dbReference>
<dbReference type="InterPro" id="IPR003309">
    <property type="entry name" value="SCAN_dom"/>
</dbReference>
<keyword evidence="7" id="KW-0805">Transcription regulation</keyword>
<feature type="domain" description="C2H2-type" evidence="13">
    <location>
        <begin position="530"/>
        <end position="557"/>
    </location>
</feature>
<evidence type="ECO:0000256" key="12">
    <source>
        <dbReference type="SAM" id="MobiDB-lite"/>
    </source>
</evidence>
<dbReference type="Pfam" id="PF00096">
    <property type="entry name" value="zf-C2H2"/>
    <property type="match status" value="12"/>
</dbReference>
<dbReference type="OrthoDB" id="9005460at2759"/>
<accession>A0A670HQB5</accession>
<dbReference type="FunFam" id="3.30.160.60:FF:001480">
    <property type="entry name" value="Si:cabz01071911.3"/>
    <property type="match status" value="1"/>
</dbReference>
<comment type="subcellular location">
    <subcellularLocation>
        <location evidence="1">Nucleus</location>
    </subcellularLocation>
</comment>
<dbReference type="AlphaFoldDB" id="A0A670HQB5"/>
<evidence type="ECO:0000256" key="3">
    <source>
        <dbReference type="ARBA" id="ARBA00022723"/>
    </source>
</evidence>
<dbReference type="RefSeq" id="XP_028575932.1">
    <property type="nucleotide sequence ID" value="XM_028720099.1"/>
</dbReference>
<evidence type="ECO:0000313" key="16">
    <source>
        <dbReference type="Proteomes" id="UP000472272"/>
    </source>
</evidence>
<feature type="domain" description="C2H2-type" evidence="13">
    <location>
        <begin position="558"/>
        <end position="585"/>
    </location>
</feature>
<gene>
    <name evidence="15" type="primary">LOC114592164</name>
</gene>
<keyword evidence="16" id="KW-1185">Reference proteome</keyword>
<dbReference type="SUPFAM" id="SSF57667">
    <property type="entry name" value="beta-beta-alpha zinc fingers"/>
    <property type="match status" value="7"/>
</dbReference>
<dbReference type="InterPro" id="IPR013087">
    <property type="entry name" value="Znf_C2H2_type"/>
</dbReference>
<keyword evidence="6" id="KW-0862">Zinc</keyword>
<evidence type="ECO:0000256" key="11">
    <source>
        <dbReference type="PROSITE-ProRule" id="PRU00042"/>
    </source>
</evidence>
<dbReference type="PROSITE" id="PS50804">
    <property type="entry name" value="SCAN_BOX"/>
    <property type="match status" value="1"/>
</dbReference>
<dbReference type="OMA" id="PINSEGA"/>
<dbReference type="Gene3D" id="3.30.160.60">
    <property type="entry name" value="Classic Zinc Finger"/>
    <property type="match status" value="12"/>
</dbReference>
<sequence>MASERRDAAVWTVPRDALLEDTVKEEASESEPEEAAGTGPLAVRSESLKELWEGTITEHIKQEPEEGPQEECWEAQCQGLLKAVRSPQSEPGNLQLASNGPRDAQASFEGRPDTGRGRVIRHLPGPGGDVPPPTHSVLALDRGEVKKEAPSQEVERLCFRQFLYQEAEGPRDLCGMLWRLCHRWLQPERRSKEQILELVILEQFLAVLPPEMQSWVREGGPETCGQAVGLAEDFLERQQENEHEIQQVLWPFKEKADDSPEADGALSDSGEWPLTKVEDSAADAPWLDNERACWKKNLPINSEGAEPHWMMPGRAEQTVSRYPYWGEASENQQETHPHNEEGKSIPFQLPAMPVQQRFLKGETCAECGKSFRCKAELTEHQKMHSGEKPYICSDCGKSFCSRNVLVAHQRIHTGENRFSCSDCGKNFSQQSHLTAHERTHRQEKPFVCPDCGQSFRGHSGLAAHLRIHTGERPYHCPDCGKSFRQRFDLNRHQRIHTGEKPHQCPDCPKSFRNRSAFVVHRRIHTEEKPYPCSGCGKRFRHRTNLLTHERLHTGEKPYKCTVCDKSFVESSSLMKHKRAHTGEKPYKCAECGKCFSQNAGLVQHEKIHTGEKPFQCPDCPKSFRDKSAFVVHHRTHTREKPFQCSICEKSFSHRSNLLKHERTHTGVKPYKCLECGKGFTQKSSLLSHARSHRPRIPEAASPLASFSLGMEVQLRGGPSGGSVTVKSEAIGNQALGLLSSGPCPVECPPLRGQKDKQLHDFPEKSEGSSVSGSF</sequence>
<feature type="domain" description="C2H2-type" evidence="13">
    <location>
        <begin position="474"/>
        <end position="501"/>
    </location>
</feature>
<keyword evidence="10" id="KW-0539">Nucleus</keyword>
<dbReference type="GO" id="GO:0000981">
    <property type="term" value="F:DNA-binding transcription factor activity, RNA polymerase II-specific"/>
    <property type="evidence" value="ECO:0007669"/>
    <property type="project" value="TreeGrafter"/>
</dbReference>
<reference evidence="15 16" key="1">
    <citation type="journal article" date="2019" name="Proc. Natl. Acad. Sci. U.S.A.">
        <title>Regulatory changes in pterin and carotenoid genes underlie balanced color polymorphisms in the wall lizard.</title>
        <authorList>
            <person name="Andrade P."/>
            <person name="Pinho C."/>
            <person name="Perez I de Lanuza G."/>
            <person name="Afonso S."/>
            <person name="Brejcha J."/>
            <person name="Rubin C.J."/>
            <person name="Wallerman O."/>
            <person name="Pereira P."/>
            <person name="Sabatino S.J."/>
            <person name="Bellati A."/>
            <person name="Pellitteri-Rosa D."/>
            <person name="Bosakova Z."/>
            <person name="Bunikis I."/>
            <person name="Carretero M.A."/>
            <person name="Feiner N."/>
            <person name="Marsik P."/>
            <person name="Pauperio F."/>
            <person name="Salvi D."/>
            <person name="Soler L."/>
            <person name="While G.M."/>
            <person name="Uller T."/>
            <person name="Font E."/>
            <person name="Andersson L."/>
            <person name="Carneiro M."/>
        </authorList>
    </citation>
    <scope>NUCLEOTIDE SEQUENCE</scope>
</reference>
<dbReference type="SMART" id="SM00431">
    <property type="entry name" value="SCAN"/>
    <property type="match status" value="1"/>
</dbReference>
<proteinExistence type="inferred from homology"/>
<dbReference type="RefSeq" id="XP_028575930.1">
    <property type="nucleotide sequence ID" value="XM_028720097.1"/>
</dbReference>
<dbReference type="PANTHER" id="PTHR24384:SF218">
    <property type="entry name" value="ZINC FINGER PROTEIN 502"/>
    <property type="match status" value="1"/>
</dbReference>
<reference evidence="15" key="3">
    <citation type="submission" date="2025-09" db="UniProtKB">
        <authorList>
            <consortium name="Ensembl"/>
        </authorList>
    </citation>
    <scope>IDENTIFICATION</scope>
</reference>
<dbReference type="FunFam" id="1.10.4020.10:FF:000001">
    <property type="entry name" value="zinc finger protein 263 isoform X1"/>
    <property type="match status" value="1"/>
</dbReference>
<dbReference type="Pfam" id="PF02023">
    <property type="entry name" value="SCAN"/>
    <property type="match status" value="1"/>
</dbReference>
<dbReference type="FunFam" id="3.30.160.60:FF:000135">
    <property type="entry name" value="Zinc finger protein 358"/>
    <property type="match status" value="1"/>
</dbReference>
<protein>
    <submittedName>
        <fullName evidence="15">Zinc finger and SCAN domain-containing protein 2-like</fullName>
    </submittedName>
</protein>
<evidence type="ECO:0000256" key="9">
    <source>
        <dbReference type="ARBA" id="ARBA00023163"/>
    </source>
</evidence>
<dbReference type="InterPro" id="IPR038269">
    <property type="entry name" value="SCAN_sf"/>
</dbReference>
<feature type="domain" description="C2H2-type" evidence="13">
    <location>
        <begin position="362"/>
        <end position="389"/>
    </location>
</feature>
<dbReference type="PANTHER" id="PTHR24384">
    <property type="entry name" value="FINGER PUTATIVE TRANSCRIPTION FACTOR FAMILY-RELATED"/>
    <property type="match status" value="1"/>
</dbReference>
<evidence type="ECO:0000256" key="10">
    <source>
        <dbReference type="ARBA" id="ARBA00023242"/>
    </source>
</evidence>
<dbReference type="GO" id="GO:0000978">
    <property type="term" value="F:RNA polymerase II cis-regulatory region sequence-specific DNA binding"/>
    <property type="evidence" value="ECO:0007669"/>
    <property type="project" value="TreeGrafter"/>
</dbReference>
<dbReference type="RefSeq" id="XP_028575931.1">
    <property type="nucleotide sequence ID" value="XM_028720098.1"/>
</dbReference>
<organism evidence="15 16">
    <name type="scientific">Podarcis muralis</name>
    <name type="common">Wall lizard</name>
    <name type="synonym">Lacerta muralis</name>
    <dbReference type="NCBI Taxonomy" id="64176"/>
    <lineage>
        <taxon>Eukaryota</taxon>
        <taxon>Metazoa</taxon>
        <taxon>Chordata</taxon>
        <taxon>Craniata</taxon>
        <taxon>Vertebrata</taxon>
        <taxon>Euteleostomi</taxon>
        <taxon>Lepidosauria</taxon>
        <taxon>Squamata</taxon>
        <taxon>Bifurcata</taxon>
        <taxon>Unidentata</taxon>
        <taxon>Episquamata</taxon>
        <taxon>Laterata</taxon>
        <taxon>Lacertibaenia</taxon>
        <taxon>Lacertidae</taxon>
        <taxon>Podarcis</taxon>
    </lineage>
</organism>
<feature type="domain" description="C2H2-type" evidence="13">
    <location>
        <begin position="586"/>
        <end position="613"/>
    </location>
</feature>
<feature type="region of interest" description="Disordered" evidence="12">
    <location>
        <begin position="749"/>
        <end position="774"/>
    </location>
</feature>
<keyword evidence="3" id="KW-0479">Metal-binding</keyword>
<evidence type="ECO:0000259" key="14">
    <source>
        <dbReference type="PROSITE" id="PS50804"/>
    </source>
</evidence>
<keyword evidence="9" id="KW-0804">Transcription</keyword>
<feature type="region of interest" description="Disordered" evidence="12">
    <location>
        <begin position="20"/>
        <end position="46"/>
    </location>
</feature>
<dbReference type="FunFam" id="3.30.160.60:FF:002343">
    <property type="entry name" value="Zinc finger protein 33A"/>
    <property type="match status" value="3"/>
</dbReference>
<evidence type="ECO:0000256" key="4">
    <source>
        <dbReference type="ARBA" id="ARBA00022737"/>
    </source>
</evidence>
<feature type="domain" description="C2H2-type" evidence="13">
    <location>
        <begin position="642"/>
        <end position="669"/>
    </location>
</feature>
<evidence type="ECO:0000313" key="15">
    <source>
        <dbReference type="Ensembl" id="ENSPMRP00000001883.1"/>
    </source>
</evidence>
<keyword evidence="5 11" id="KW-0863">Zinc-finger</keyword>
<feature type="domain" description="C2H2-type" evidence="13">
    <location>
        <begin position="670"/>
        <end position="697"/>
    </location>
</feature>
<keyword evidence="4" id="KW-0677">Repeat</keyword>
<evidence type="ECO:0000256" key="5">
    <source>
        <dbReference type="ARBA" id="ARBA00022771"/>
    </source>
</evidence>
<dbReference type="InterPro" id="IPR050752">
    <property type="entry name" value="C2H2-ZF_domain"/>
</dbReference>
<reference evidence="15" key="2">
    <citation type="submission" date="2025-08" db="UniProtKB">
        <authorList>
            <consortium name="Ensembl"/>
        </authorList>
    </citation>
    <scope>IDENTIFICATION</scope>
</reference>
<feature type="domain" description="C2H2-type" evidence="13">
    <location>
        <begin position="390"/>
        <end position="417"/>
    </location>
</feature>
<comment type="similarity">
    <text evidence="2">Belongs to the krueppel C2H2-type zinc-finger protein family.</text>
</comment>
<dbReference type="FunFam" id="3.30.160.60:FF:001270">
    <property type="entry name" value="zinc finger protein 583 isoform X1"/>
    <property type="match status" value="1"/>
</dbReference>
<feature type="domain" description="C2H2-type" evidence="13">
    <location>
        <begin position="614"/>
        <end position="641"/>
    </location>
</feature>
<dbReference type="GeneID" id="114592164"/>
<dbReference type="FunFam" id="3.30.160.60:FF:002061">
    <property type="entry name" value="Uncharacterized protein"/>
    <property type="match status" value="1"/>
</dbReference>
<dbReference type="SUPFAM" id="SSF47353">
    <property type="entry name" value="Retrovirus capsid dimerization domain-like"/>
    <property type="match status" value="1"/>
</dbReference>
<dbReference type="InterPro" id="IPR036236">
    <property type="entry name" value="Znf_C2H2_sf"/>
</dbReference>
<dbReference type="SMART" id="SM00355">
    <property type="entry name" value="ZnF_C2H2"/>
    <property type="match status" value="12"/>
</dbReference>
<dbReference type="FunFam" id="3.30.160.60:FF:001872">
    <property type="entry name" value="Zinc finger protein"/>
    <property type="match status" value="1"/>
</dbReference>
<feature type="compositionally biased region" description="Polar residues" evidence="12">
    <location>
        <begin position="86"/>
        <end position="98"/>
    </location>
</feature>
<evidence type="ECO:0000256" key="2">
    <source>
        <dbReference type="ARBA" id="ARBA00006991"/>
    </source>
</evidence>
<dbReference type="CDD" id="cd07936">
    <property type="entry name" value="SCAN"/>
    <property type="match status" value="1"/>
</dbReference>
<dbReference type="FunFam" id="3.30.160.60:FF:001498">
    <property type="entry name" value="Zinc finger protein 404"/>
    <property type="match status" value="1"/>
</dbReference>
<feature type="domain" description="C2H2-type" evidence="13">
    <location>
        <begin position="418"/>
        <end position="445"/>
    </location>
</feature>
<dbReference type="FunFam" id="3.30.160.60:FF:000551">
    <property type="entry name" value="zinc finger protein 197 isoform X1"/>
    <property type="match status" value="1"/>
</dbReference>
<dbReference type="Gene3D" id="1.10.4020.10">
    <property type="entry name" value="DNA breaking-rejoining enzymes"/>
    <property type="match status" value="1"/>
</dbReference>
<feature type="region of interest" description="Disordered" evidence="12">
    <location>
        <begin position="85"/>
        <end position="135"/>
    </location>
</feature>
<feature type="compositionally biased region" description="Basic and acidic residues" evidence="12">
    <location>
        <begin position="752"/>
        <end position="766"/>
    </location>
</feature>
<dbReference type="GO" id="GO:0005634">
    <property type="term" value="C:nucleus"/>
    <property type="evidence" value="ECO:0007669"/>
    <property type="project" value="UniProtKB-SubCell"/>
</dbReference>
<dbReference type="GO" id="GO:0008270">
    <property type="term" value="F:zinc ion binding"/>
    <property type="evidence" value="ECO:0007669"/>
    <property type="project" value="UniProtKB-KW"/>
</dbReference>
<dbReference type="PROSITE" id="PS50157">
    <property type="entry name" value="ZINC_FINGER_C2H2_2"/>
    <property type="match status" value="12"/>
</dbReference>
<dbReference type="KEGG" id="pmua:114592164"/>
<evidence type="ECO:0000256" key="1">
    <source>
        <dbReference type="ARBA" id="ARBA00004123"/>
    </source>
</evidence>
<dbReference type="FunFam" id="3.30.160.60:FF:000557">
    <property type="entry name" value="zinc finger and SCAN domain-containing protein 29"/>
    <property type="match status" value="1"/>
</dbReference>
<feature type="domain" description="C2H2-type" evidence="13">
    <location>
        <begin position="446"/>
        <end position="473"/>
    </location>
</feature>
<keyword evidence="8" id="KW-0238">DNA-binding</keyword>
<name>A0A670HQB5_PODMU</name>
<dbReference type="PROSITE" id="PS00028">
    <property type="entry name" value="ZINC_FINGER_C2H2_1"/>
    <property type="match status" value="12"/>
</dbReference>
<evidence type="ECO:0000256" key="8">
    <source>
        <dbReference type="ARBA" id="ARBA00023125"/>
    </source>
</evidence>
<feature type="region of interest" description="Disordered" evidence="12">
    <location>
        <begin position="256"/>
        <end position="275"/>
    </location>
</feature>
<feature type="domain" description="SCAN box" evidence="14">
    <location>
        <begin position="156"/>
        <end position="238"/>
    </location>
</feature>